<evidence type="ECO:0000256" key="3">
    <source>
        <dbReference type="ARBA" id="ARBA00023239"/>
    </source>
</evidence>
<dbReference type="Pfam" id="PF04345">
    <property type="entry name" value="Chor_lyase"/>
    <property type="match status" value="1"/>
</dbReference>
<evidence type="ECO:0000256" key="1">
    <source>
        <dbReference type="ARBA" id="ARBA00022490"/>
    </source>
</evidence>
<dbReference type="RefSeq" id="WP_095503718.1">
    <property type="nucleotide sequence ID" value="NZ_CP046027.1"/>
</dbReference>
<keyword evidence="1" id="KW-0963">Cytoplasm</keyword>
<dbReference type="EMBL" id="WJXO01000001">
    <property type="protein sequence ID" value="MRN37575.1"/>
    <property type="molecule type" value="Genomic_DNA"/>
</dbReference>
<evidence type="ECO:0000256" key="2">
    <source>
        <dbReference type="ARBA" id="ARBA00022688"/>
    </source>
</evidence>
<dbReference type="GO" id="GO:0008813">
    <property type="term" value="F:chorismate lyase activity"/>
    <property type="evidence" value="ECO:0007669"/>
    <property type="project" value="InterPro"/>
</dbReference>
<keyword evidence="3 5" id="KW-0456">Lyase</keyword>
<dbReference type="Gene3D" id="3.40.1410.10">
    <property type="entry name" value="Chorismate lyase-like"/>
    <property type="match status" value="1"/>
</dbReference>
<dbReference type="GO" id="GO:0005829">
    <property type="term" value="C:cytosol"/>
    <property type="evidence" value="ECO:0007669"/>
    <property type="project" value="TreeGrafter"/>
</dbReference>
<evidence type="ECO:0000313" key="5">
    <source>
        <dbReference type="EMBL" id="MRN37575.1"/>
    </source>
</evidence>
<proteinExistence type="predicted"/>
<sequence>MVLDWRENCPVAGGLADFVCADSLTRFLSARGRFAVAVDALGLTQDPHLFADYALPRVVFQRRVTLLLDGVPLVHAQSVCAPQSLWCEHLDRGAASLGLLLFSNRLEGLTRSPLQFAEIAPYALARRSWFEWQGEKLFLSECFLPQAAECF</sequence>
<reference evidence="5" key="1">
    <citation type="journal article" name="Emerg. Infect. Dis.">
        <title>Two cases of a newly characterized neisseria species.</title>
        <authorList>
            <person name="Mustapha M."/>
            <person name="Lemos A.P.S."/>
            <person name="Harrison L.H."/>
            <person name="Vantyne D."/>
            <person name="Sacchi C.T."/>
        </authorList>
    </citation>
    <scope>NUCLEOTIDE SEQUENCE</scope>
    <source>
        <strain evidence="5">N.95.16</strain>
    </source>
</reference>
<comment type="caution">
    <text evidence="5">The sequence shown here is derived from an EMBL/GenBank/DDBJ whole genome shotgun (WGS) entry which is preliminary data.</text>
</comment>
<keyword evidence="4" id="KW-0670">Pyruvate</keyword>
<accession>A0A5Q3RWS9</accession>
<dbReference type="SUPFAM" id="SSF64288">
    <property type="entry name" value="Chorismate lyase-like"/>
    <property type="match status" value="1"/>
</dbReference>
<protein>
    <submittedName>
        <fullName evidence="5">Chorismate lyase</fullName>
    </submittedName>
</protein>
<name>A0A5Q3RWS9_9NEIS</name>
<keyword evidence="2" id="KW-0831">Ubiquinone biosynthesis</keyword>
<evidence type="ECO:0000313" key="6">
    <source>
        <dbReference type="Proteomes" id="UP000486297"/>
    </source>
</evidence>
<keyword evidence="6" id="KW-1185">Reference proteome</keyword>
<dbReference type="AlphaFoldDB" id="A0A5Q3RWS9"/>
<dbReference type="PANTHER" id="PTHR38683">
    <property type="entry name" value="CHORISMATE PYRUVATE-LYASE"/>
    <property type="match status" value="1"/>
</dbReference>
<evidence type="ECO:0000256" key="4">
    <source>
        <dbReference type="ARBA" id="ARBA00023317"/>
    </source>
</evidence>
<dbReference type="Proteomes" id="UP000486297">
    <property type="component" value="Unassembled WGS sequence"/>
</dbReference>
<organism evidence="5 6">
    <name type="scientific">Neisseria brasiliensis</name>
    <dbReference type="NCBI Taxonomy" id="2666100"/>
    <lineage>
        <taxon>Bacteria</taxon>
        <taxon>Pseudomonadati</taxon>
        <taxon>Pseudomonadota</taxon>
        <taxon>Betaproteobacteria</taxon>
        <taxon>Neisseriales</taxon>
        <taxon>Neisseriaceae</taxon>
        <taxon>Neisseria</taxon>
    </lineage>
</organism>
<dbReference type="GO" id="GO:0006744">
    <property type="term" value="P:ubiquinone biosynthetic process"/>
    <property type="evidence" value="ECO:0007669"/>
    <property type="project" value="UniProtKB-KW"/>
</dbReference>
<dbReference type="InterPro" id="IPR028978">
    <property type="entry name" value="Chorismate_lyase_/UTRA_dom_sf"/>
</dbReference>
<dbReference type="PANTHER" id="PTHR38683:SF1">
    <property type="entry name" value="CHORISMATE PYRUVATE-LYASE"/>
    <property type="match status" value="1"/>
</dbReference>
<dbReference type="InterPro" id="IPR007440">
    <property type="entry name" value="Chorismate--pyruvate_lyase"/>
</dbReference>
<gene>
    <name evidence="5" type="ORF">GJU80_03490</name>
</gene>